<dbReference type="KEGG" id="mey:TM49_01585"/>
<gene>
    <name evidence="1" type="ORF">TM49_01585</name>
</gene>
<accession>A0A0D5LLM0</accession>
<evidence type="ECO:0000313" key="1">
    <source>
        <dbReference type="EMBL" id="AJY44667.1"/>
    </source>
</evidence>
<evidence type="ECO:0000313" key="2">
    <source>
        <dbReference type="Proteomes" id="UP000032611"/>
    </source>
</evidence>
<dbReference type="AlphaFoldDB" id="A0A0D5LLM0"/>
<protein>
    <recommendedName>
        <fullName evidence="3">Glycosyltransferase</fullName>
    </recommendedName>
</protein>
<dbReference type="OrthoDB" id="564871at2"/>
<dbReference type="RefSeq" id="WP_045679246.1">
    <property type="nucleotide sequence ID" value="NZ_CP010803.1"/>
</dbReference>
<dbReference type="InterPro" id="IPR029044">
    <property type="entry name" value="Nucleotide-diphossugar_trans"/>
</dbReference>
<name>A0A0D5LLM0_MAREN</name>
<dbReference type="SUPFAM" id="SSF53448">
    <property type="entry name" value="Nucleotide-diphospho-sugar transferases"/>
    <property type="match status" value="1"/>
</dbReference>
<keyword evidence="2" id="KW-1185">Reference proteome</keyword>
<dbReference type="HOGENOM" id="CLU_112464_0_0_5"/>
<dbReference type="STRING" id="1486262.TM49_01585"/>
<evidence type="ECO:0008006" key="3">
    <source>
        <dbReference type="Google" id="ProtNLM"/>
    </source>
</evidence>
<sequence>MTRVVCVLRSGGEYGPEHVLRLQRQVSLFSQADFLCLSDCAIDGVDTLPLLFDWPGWWAKMELFRPDIAGPLFYLDLDMAITGPLADLMAIGRLAIMRDVYRPDGLQSAAMLLPEADRRPVWNAWISDPRSAMRRFRRGGDQSFLEQLWLRRAVRLQDELPGSIVSYKADVRETGNIGVASIVAFHGKPRPWDVGW</sequence>
<dbReference type="Proteomes" id="UP000032611">
    <property type="component" value="Chromosome"/>
</dbReference>
<proteinExistence type="predicted"/>
<dbReference type="PATRIC" id="fig|1486262.3.peg.326"/>
<reference evidence="1 2" key="1">
    <citation type="journal article" date="2015" name="Genome Announc.">
        <title>Complete genome sequence of Martelella endophytica YC6887, which has antifungal activity associated with a halophyte.</title>
        <authorList>
            <person name="Khan A."/>
            <person name="Khan H."/>
            <person name="Chung E.J."/>
            <person name="Hossain M.T."/>
            <person name="Chung Y.R."/>
        </authorList>
    </citation>
    <scope>NUCLEOTIDE SEQUENCE [LARGE SCALE GENOMIC DNA]</scope>
    <source>
        <strain evidence="1">YC6887</strain>
    </source>
</reference>
<dbReference type="EMBL" id="CP010803">
    <property type="protein sequence ID" value="AJY44667.1"/>
    <property type="molecule type" value="Genomic_DNA"/>
</dbReference>
<organism evidence="1 2">
    <name type="scientific">Martelella endophytica</name>
    <dbReference type="NCBI Taxonomy" id="1486262"/>
    <lineage>
        <taxon>Bacteria</taxon>
        <taxon>Pseudomonadati</taxon>
        <taxon>Pseudomonadota</taxon>
        <taxon>Alphaproteobacteria</taxon>
        <taxon>Hyphomicrobiales</taxon>
        <taxon>Aurantimonadaceae</taxon>
        <taxon>Martelella</taxon>
    </lineage>
</organism>
<dbReference type="Gene3D" id="3.90.550.10">
    <property type="entry name" value="Spore Coat Polysaccharide Biosynthesis Protein SpsA, Chain A"/>
    <property type="match status" value="1"/>
</dbReference>